<keyword evidence="5" id="KW-0677">Repeat</keyword>
<keyword evidence="3" id="KW-0813">Transport</keyword>
<dbReference type="Gene3D" id="1.50.40.10">
    <property type="entry name" value="Mitochondrial carrier domain"/>
    <property type="match status" value="1"/>
</dbReference>
<evidence type="ECO:0000256" key="1">
    <source>
        <dbReference type="ARBA" id="ARBA00004141"/>
    </source>
</evidence>
<sequence length="123" mass="13642">MRNIMSSAIMAPKELITQGDTKGRSWQVFVEIIQNNGMMGHYVGYSTTLLRNLPTGFLSYSSFKYLKVVVLQGTKQSYLELMQSVQGNGVIKVVAVMYDGVSATMKRILKEEGQVGLTRVMGP</sequence>
<evidence type="ECO:0000256" key="5">
    <source>
        <dbReference type="ARBA" id="ARBA00022737"/>
    </source>
</evidence>
<dbReference type="Pfam" id="PF00153">
    <property type="entry name" value="Mito_carr"/>
    <property type="match status" value="1"/>
</dbReference>
<dbReference type="AlphaFoldDB" id="A0A0B2SMX1"/>
<reference evidence="8" key="1">
    <citation type="submission" date="2014-07" db="EMBL/GenBank/DDBJ databases">
        <title>Identification of a novel salt tolerance gene in wild soybean by whole-genome sequencing.</title>
        <authorList>
            <person name="Lam H.-M."/>
            <person name="Qi X."/>
            <person name="Li M.-W."/>
            <person name="Liu X."/>
            <person name="Xie M."/>
            <person name="Ni M."/>
            <person name="Xu X."/>
        </authorList>
    </citation>
    <scope>NUCLEOTIDE SEQUENCE [LARGE SCALE GENOMIC DNA]</scope>
    <source>
        <tissue evidence="8">Root</tissue>
    </source>
</reference>
<proteinExistence type="inferred from homology"/>
<keyword evidence="4" id="KW-0812">Transmembrane</keyword>
<protein>
    <submittedName>
        <fullName evidence="8">Protein MITOFERRINLIKE 1, chloroplastic</fullName>
    </submittedName>
</protein>
<evidence type="ECO:0000256" key="7">
    <source>
        <dbReference type="ARBA" id="ARBA00023136"/>
    </source>
</evidence>
<dbReference type="GO" id="GO:0016020">
    <property type="term" value="C:membrane"/>
    <property type="evidence" value="ECO:0007669"/>
    <property type="project" value="UniProtKB-SubCell"/>
</dbReference>
<comment type="subcellular location">
    <subcellularLocation>
        <location evidence="1">Membrane</location>
        <topology evidence="1">Multi-pass membrane protein</topology>
    </subcellularLocation>
</comment>
<accession>A0A0B2SMX1</accession>
<organism evidence="8">
    <name type="scientific">Glycine soja</name>
    <name type="common">Wild soybean</name>
    <dbReference type="NCBI Taxonomy" id="3848"/>
    <lineage>
        <taxon>Eukaryota</taxon>
        <taxon>Viridiplantae</taxon>
        <taxon>Streptophyta</taxon>
        <taxon>Embryophyta</taxon>
        <taxon>Tracheophyta</taxon>
        <taxon>Spermatophyta</taxon>
        <taxon>Magnoliopsida</taxon>
        <taxon>eudicotyledons</taxon>
        <taxon>Gunneridae</taxon>
        <taxon>Pentapetalae</taxon>
        <taxon>rosids</taxon>
        <taxon>fabids</taxon>
        <taxon>Fabales</taxon>
        <taxon>Fabaceae</taxon>
        <taxon>Papilionoideae</taxon>
        <taxon>50 kb inversion clade</taxon>
        <taxon>NPAAA clade</taxon>
        <taxon>indigoferoid/millettioid clade</taxon>
        <taxon>Phaseoleae</taxon>
        <taxon>Glycine</taxon>
        <taxon>Glycine subgen. Soja</taxon>
    </lineage>
</organism>
<gene>
    <name evidence="8" type="ORF">glysoja_041098</name>
</gene>
<evidence type="ECO:0000256" key="4">
    <source>
        <dbReference type="ARBA" id="ARBA00022692"/>
    </source>
</evidence>
<evidence type="ECO:0000256" key="6">
    <source>
        <dbReference type="ARBA" id="ARBA00022989"/>
    </source>
</evidence>
<comment type="similarity">
    <text evidence="2">Belongs to the mitochondrial carrier (TC 2.A.29) family.</text>
</comment>
<dbReference type="EMBL" id="KN641624">
    <property type="protein sequence ID" value="KHN45839.1"/>
    <property type="molecule type" value="Genomic_DNA"/>
</dbReference>
<keyword evidence="6" id="KW-1133">Transmembrane helix</keyword>
<evidence type="ECO:0000313" key="8">
    <source>
        <dbReference type="EMBL" id="KHN45839.1"/>
    </source>
</evidence>
<evidence type="ECO:0000256" key="3">
    <source>
        <dbReference type="ARBA" id="ARBA00022448"/>
    </source>
</evidence>
<evidence type="ECO:0000256" key="2">
    <source>
        <dbReference type="ARBA" id="ARBA00006375"/>
    </source>
</evidence>
<dbReference type="Proteomes" id="UP000053555">
    <property type="component" value="Unassembled WGS sequence"/>
</dbReference>
<name>A0A0B2SMX1_GLYSO</name>
<keyword evidence="7" id="KW-0472">Membrane</keyword>
<dbReference type="PANTHER" id="PTHR45667">
    <property type="entry name" value="S-ADENOSYLMETHIONINE MITOCHONDRIAL CARRIER PROTEIN"/>
    <property type="match status" value="1"/>
</dbReference>
<dbReference type="InterPro" id="IPR018108">
    <property type="entry name" value="MCP_transmembrane"/>
</dbReference>
<dbReference type="InterPro" id="IPR023395">
    <property type="entry name" value="MCP_dom_sf"/>
</dbReference>
<dbReference type="SUPFAM" id="SSF103506">
    <property type="entry name" value="Mitochondrial carrier"/>
    <property type="match status" value="1"/>
</dbReference>